<evidence type="ECO:0000313" key="2">
    <source>
        <dbReference type="Proteomes" id="UP000799779"/>
    </source>
</evidence>
<sequence>MSSRLNRGVRFDKRILHLPLLWKKYHDQLASGYNRVGKSFWIAIIREATQRRLEVSRGEKHRGYDADGAKSGWYKESIEERTDSWNNDVLIDAYTGGEFVGGEEH</sequence>
<proteinExistence type="predicted"/>
<gene>
    <name evidence="1" type="ORF">P154DRAFT_527481</name>
</gene>
<protein>
    <submittedName>
        <fullName evidence="1">Uncharacterized protein</fullName>
    </submittedName>
</protein>
<dbReference type="Proteomes" id="UP000799779">
    <property type="component" value="Unassembled WGS sequence"/>
</dbReference>
<organism evidence="1 2">
    <name type="scientific">Amniculicola lignicola CBS 123094</name>
    <dbReference type="NCBI Taxonomy" id="1392246"/>
    <lineage>
        <taxon>Eukaryota</taxon>
        <taxon>Fungi</taxon>
        <taxon>Dikarya</taxon>
        <taxon>Ascomycota</taxon>
        <taxon>Pezizomycotina</taxon>
        <taxon>Dothideomycetes</taxon>
        <taxon>Pleosporomycetidae</taxon>
        <taxon>Pleosporales</taxon>
        <taxon>Amniculicolaceae</taxon>
        <taxon>Amniculicola</taxon>
    </lineage>
</organism>
<reference evidence="1" key="1">
    <citation type="journal article" date="2020" name="Stud. Mycol.">
        <title>101 Dothideomycetes genomes: a test case for predicting lifestyles and emergence of pathogens.</title>
        <authorList>
            <person name="Haridas S."/>
            <person name="Albert R."/>
            <person name="Binder M."/>
            <person name="Bloem J."/>
            <person name="Labutti K."/>
            <person name="Salamov A."/>
            <person name="Andreopoulos B."/>
            <person name="Baker S."/>
            <person name="Barry K."/>
            <person name="Bills G."/>
            <person name="Bluhm B."/>
            <person name="Cannon C."/>
            <person name="Castanera R."/>
            <person name="Culley D."/>
            <person name="Daum C."/>
            <person name="Ezra D."/>
            <person name="Gonzalez J."/>
            <person name="Henrissat B."/>
            <person name="Kuo A."/>
            <person name="Liang C."/>
            <person name="Lipzen A."/>
            <person name="Lutzoni F."/>
            <person name="Magnuson J."/>
            <person name="Mondo S."/>
            <person name="Nolan M."/>
            <person name="Ohm R."/>
            <person name="Pangilinan J."/>
            <person name="Park H.-J."/>
            <person name="Ramirez L."/>
            <person name="Alfaro M."/>
            <person name="Sun H."/>
            <person name="Tritt A."/>
            <person name="Yoshinaga Y."/>
            <person name="Zwiers L.-H."/>
            <person name="Turgeon B."/>
            <person name="Goodwin S."/>
            <person name="Spatafora J."/>
            <person name="Crous P."/>
            <person name="Grigoriev I."/>
        </authorList>
    </citation>
    <scope>NUCLEOTIDE SEQUENCE</scope>
    <source>
        <strain evidence="1">CBS 123094</strain>
    </source>
</reference>
<name>A0A6A5VWP4_9PLEO</name>
<dbReference type="EMBL" id="ML977684">
    <property type="protein sequence ID" value="KAF1993820.1"/>
    <property type="molecule type" value="Genomic_DNA"/>
</dbReference>
<dbReference type="OrthoDB" id="26838at2759"/>
<dbReference type="AlphaFoldDB" id="A0A6A5VWP4"/>
<evidence type="ECO:0000313" key="1">
    <source>
        <dbReference type="EMBL" id="KAF1993820.1"/>
    </source>
</evidence>
<accession>A0A6A5VWP4</accession>
<keyword evidence="2" id="KW-1185">Reference proteome</keyword>